<dbReference type="Proteomes" id="UP000593562">
    <property type="component" value="Unassembled WGS sequence"/>
</dbReference>
<comment type="caution">
    <text evidence="1">The sequence shown here is derived from an EMBL/GenBank/DDBJ whole genome shotgun (WGS) entry which is preliminary data.</text>
</comment>
<reference evidence="1 2" key="1">
    <citation type="journal article" date="2020" name="Nat. Commun.">
        <title>Genome of Tripterygium wilfordii and identification of cytochrome P450 involved in triptolide biosynthesis.</title>
        <authorList>
            <person name="Tu L."/>
            <person name="Su P."/>
            <person name="Zhang Z."/>
            <person name="Gao L."/>
            <person name="Wang J."/>
            <person name="Hu T."/>
            <person name="Zhou J."/>
            <person name="Zhang Y."/>
            <person name="Zhao Y."/>
            <person name="Liu Y."/>
            <person name="Song Y."/>
            <person name="Tong Y."/>
            <person name="Lu Y."/>
            <person name="Yang J."/>
            <person name="Xu C."/>
            <person name="Jia M."/>
            <person name="Peters R.J."/>
            <person name="Huang L."/>
            <person name="Gao W."/>
        </authorList>
    </citation>
    <scope>NUCLEOTIDE SEQUENCE [LARGE SCALE GENOMIC DNA]</scope>
    <source>
        <strain evidence="2">cv. XIE 37</strain>
        <tissue evidence="1">Leaf</tissue>
    </source>
</reference>
<organism evidence="1 2">
    <name type="scientific">Tripterygium wilfordii</name>
    <name type="common">Thunder God vine</name>
    <dbReference type="NCBI Taxonomy" id="458696"/>
    <lineage>
        <taxon>Eukaryota</taxon>
        <taxon>Viridiplantae</taxon>
        <taxon>Streptophyta</taxon>
        <taxon>Embryophyta</taxon>
        <taxon>Tracheophyta</taxon>
        <taxon>Spermatophyta</taxon>
        <taxon>Magnoliopsida</taxon>
        <taxon>eudicotyledons</taxon>
        <taxon>Gunneridae</taxon>
        <taxon>Pentapetalae</taxon>
        <taxon>rosids</taxon>
        <taxon>fabids</taxon>
        <taxon>Celastrales</taxon>
        <taxon>Celastraceae</taxon>
        <taxon>Tripterygium</taxon>
    </lineage>
</organism>
<name>A0A7J7C707_TRIWF</name>
<gene>
    <name evidence="1" type="ORF">HS088_TW20G00256</name>
</gene>
<evidence type="ECO:0000313" key="1">
    <source>
        <dbReference type="EMBL" id="KAF5729890.1"/>
    </source>
</evidence>
<sequence>MYASPRFGAWLPLVFLVRSKLWQRYFHFLIQYCTVHNSVVRGFAPVQFCAELGHLISPLPQFVLRFYALGVYFENVTDLV</sequence>
<dbReference type="AlphaFoldDB" id="A0A7J7C707"/>
<protein>
    <submittedName>
        <fullName evidence="1">Uncharacterized protein</fullName>
    </submittedName>
</protein>
<evidence type="ECO:0000313" key="2">
    <source>
        <dbReference type="Proteomes" id="UP000593562"/>
    </source>
</evidence>
<proteinExistence type="predicted"/>
<keyword evidence="2" id="KW-1185">Reference proteome</keyword>
<dbReference type="EMBL" id="JAAARO010000020">
    <property type="protein sequence ID" value="KAF5729890.1"/>
    <property type="molecule type" value="Genomic_DNA"/>
</dbReference>
<dbReference type="InParanoid" id="A0A7J7C707"/>
<accession>A0A7J7C707</accession>